<keyword evidence="2" id="KW-0812">Transmembrane</keyword>
<accession>A0A5C4MNQ6</accession>
<sequence>MDDGRASDQWVELRVHGVSGTPPGSMLDRPHVAQVGGDDESRYFRSTDAAGVELPGDDGQVLEAYHWGRLTSGSKVKALWLVLLPFGMVNASQFMLLPAGAHRGAAVVQWLCRCLLRLLAILLTSLFAFTAGLVLIDLLAWRWAPDARFLGSLDPNVVVGAAVALTGMVVFVLPILGRGYERGRFGRWWSALRSPAARTSRAGLPGPVSSASAPTPLADDAFYAGDSDAPVLRDLHLSAGWLVVCAMGVWAAHPTAWRHDDVALRLALASWVVVVVMATLLGEPESSRSVRLPASLVRARRAWHWLVGVVSPVFAIASGLLLVSVVVTTRGISRTEWKTVFDRPESFDYIANWLLVLGVAVLVALLLANALLAATLWGQRPEKGSPGRAFMPYAGGMAASLVATIGTFVGVGFSAALTTGISSLLNLSQSPSDDPSAGDLNVGTTPMLDRVAYAWGLNVGVVVLIALSLVVWRVWPTVRKAVQDRVQAMYGGARQPLLDDRWQKRVRKAVHLARVKNAIGISCAVFVAFGMVLAGVLAWELWPCRNASGVDQCGQAWGLFDLASQPKYVIAEGGLARSNVVALFGAWVLLAVSAALLAASRKAVAEEGKRRGLNVAWDVLGFWPHAVHPFAPRPYSQRSIADLRTRLRWHLARHPRSDERRTVVLCGHSQGSLVSFATLATLPQAERDRIALLTFGSQLRVIFPRAFPEYVSFASIEWLYDRMGGAWINLYRVTDQLAGPVLSWGREIDTSGHTGRPPAASWHFPEPYSGAEPDEYEGSHQTRRCGADWRLADPVAYDPAMQDGAVSEILGHSWYARNPDWGEALRAVRATPVERRTAPDRGKSEAVQG</sequence>
<protein>
    <recommendedName>
        <fullName evidence="6">Integral membrane protein</fullName>
    </recommendedName>
</protein>
<evidence type="ECO:0000256" key="2">
    <source>
        <dbReference type="SAM" id="Phobius"/>
    </source>
</evidence>
<dbReference type="InterPro" id="IPR029058">
    <property type="entry name" value="AB_hydrolase_fold"/>
</dbReference>
<feature type="transmembrane region" description="Helical" evidence="2">
    <location>
        <begin position="302"/>
        <end position="329"/>
    </location>
</feature>
<gene>
    <name evidence="4" type="ORF">FHE65_09930</name>
    <name evidence="3" type="ORF">FHE65_13355</name>
</gene>
<evidence type="ECO:0000313" key="3">
    <source>
        <dbReference type="EMBL" id="TNC46243.1"/>
    </source>
</evidence>
<feature type="transmembrane region" description="Helical" evidence="2">
    <location>
        <begin position="390"/>
        <end position="417"/>
    </location>
</feature>
<organism evidence="3 5">
    <name type="scientific">Mumia zhuanghuii</name>
    <dbReference type="NCBI Taxonomy" id="2585211"/>
    <lineage>
        <taxon>Bacteria</taxon>
        <taxon>Bacillati</taxon>
        <taxon>Actinomycetota</taxon>
        <taxon>Actinomycetes</taxon>
        <taxon>Propionibacteriales</taxon>
        <taxon>Nocardioidaceae</taxon>
        <taxon>Mumia</taxon>
    </lineage>
</organism>
<dbReference type="AlphaFoldDB" id="A0A5C4MNQ6"/>
<feature type="transmembrane region" description="Helical" evidence="2">
    <location>
        <begin position="452"/>
        <end position="475"/>
    </location>
</feature>
<dbReference type="OrthoDB" id="4320047at2"/>
<evidence type="ECO:0000313" key="5">
    <source>
        <dbReference type="Proteomes" id="UP000306740"/>
    </source>
</evidence>
<dbReference type="SUPFAM" id="SSF53474">
    <property type="entry name" value="alpha/beta-Hydrolases"/>
    <property type="match status" value="1"/>
</dbReference>
<feature type="transmembrane region" description="Helical" evidence="2">
    <location>
        <begin position="349"/>
        <end position="378"/>
    </location>
</feature>
<feature type="transmembrane region" description="Helical" evidence="2">
    <location>
        <begin position="118"/>
        <end position="144"/>
    </location>
</feature>
<feature type="region of interest" description="Disordered" evidence="1">
    <location>
        <begin position="749"/>
        <end position="782"/>
    </location>
</feature>
<dbReference type="RefSeq" id="WP_139088465.1">
    <property type="nucleotide sequence ID" value="NZ_VDFR01000046.1"/>
</dbReference>
<feature type="transmembrane region" description="Helical" evidence="2">
    <location>
        <begin position="580"/>
        <end position="600"/>
    </location>
</feature>
<comment type="caution">
    <text evidence="3">The sequence shown here is derived from an EMBL/GenBank/DDBJ whole genome shotgun (WGS) entry which is preliminary data.</text>
</comment>
<keyword evidence="2" id="KW-0472">Membrane</keyword>
<feature type="transmembrane region" description="Helical" evidence="2">
    <location>
        <begin position="517"/>
        <end position="539"/>
    </location>
</feature>
<name>A0A5C4MNQ6_9ACTN</name>
<proteinExistence type="predicted"/>
<evidence type="ECO:0000313" key="4">
    <source>
        <dbReference type="EMBL" id="TNC47329.1"/>
    </source>
</evidence>
<reference evidence="3 5" key="1">
    <citation type="submission" date="2019-05" db="EMBL/GenBank/DDBJ databases">
        <title>Mumia sp. nov., isolated from the intestinal contents of plateau pika (Ochotona curzoniae) in the Qinghai-Tibet plateau of China.</title>
        <authorList>
            <person name="Tian Z."/>
        </authorList>
    </citation>
    <scope>NUCLEOTIDE SEQUENCE [LARGE SCALE GENOMIC DNA]</scope>
    <source>
        <strain evidence="5">527</strain>
        <strain evidence="3">Z527</strain>
    </source>
</reference>
<dbReference type="Proteomes" id="UP000306740">
    <property type="component" value="Unassembled WGS sequence"/>
</dbReference>
<feature type="transmembrane region" description="Helical" evidence="2">
    <location>
        <begin position="262"/>
        <end position="281"/>
    </location>
</feature>
<evidence type="ECO:0008006" key="6">
    <source>
        <dbReference type="Google" id="ProtNLM"/>
    </source>
</evidence>
<keyword evidence="2" id="KW-1133">Transmembrane helix</keyword>
<dbReference type="EMBL" id="VDFR01000058">
    <property type="protein sequence ID" value="TNC46243.1"/>
    <property type="molecule type" value="Genomic_DNA"/>
</dbReference>
<dbReference type="EMBL" id="VDFR01000046">
    <property type="protein sequence ID" value="TNC47329.1"/>
    <property type="molecule type" value="Genomic_DNA"/>
</dbReference>
<feature type="transmembrane region" description="Helical" evidence="2">
    <location>
        <begin position="237"/>
        <end position="256"/>
    </location>
</feature>
<feature type="transmembrane region" description="Helical" evidence="2">
    <location>
        <begin position="156"/>
        <end position="177"/>
    </location>
</feature>
<evidence type="ECO:0000256" key="1">
    <source>
        <dbReference type="SAM" id="MobiDB-lite"/>
    </source>
</evidence>
<feature type="transmembrane region" description="Helical" evidence="2">
    <location>
        <begin position="78"/>
        <end position="97"/>
    </location>
</feature>